<organism evidence="1">
    <name type="scientific">Cacopsylla melanoneura</name>
    <dbReference type="NCBI Taxonomy" id="428564"/>
    <lineage>
        <taxon>Eukaryota</taxon>
        <taxon>Metazoa</taxon>
        <taxon>Ecdysozoa</taxon>
        <taxon>Arthropoda</taxon>
        <taxon>Hexapoda</taxon>
        <taxon>Insecta</taxon>
        <taxon>Pterygota</taxon>
        <taxon>Neoptera</taxon>
        <taxon>Paraneoptera</taxon>
        <taxon>Hemiptera</taxon>
        <taxon>Sternorrhyncha</taxon>
        <taxon>Psylloidea</taxon>
        <taxon>Psyllidae</taxon>
        <taxon>Psyllinae</taxon>
        <taxon>Cacopsylla</taxon>
    </lineage>
</organism>
<dbReference type="AlphaFoldDB" id="A0A8D8V4V4"/>
<evidence type="ECO:0000313" key="1">
    <source>
        <dbReference type="EMBL" id="CAG6719061.1"/>
    </source>
</evidence>
<accession>A0A8D8V4V4</accession>
<protein>
    <submittedName>
        <fullName evidence="1">Uncharacterized protein</fullName>
    </submittedName>
</protein>
<sequence length="125" mass="13889">MQQQLLTQIIDHSVRPGSRFKCVLHANAKVYTLYTLLTLLSVSSSCSYLVHPEKSCLDGRVICMQKDLFCAGYLPSRRVQTSKCAGSCSVPQCVSTSAGNMPHFSRFVLHLATPTRKRFKVLHTG</sequence>
<proteinExistence type="predicted"/>
<reference evidence="1" key="1">
    <citation type="submission" date="2021-05" db="EMBL/GenBank/DDBJ databases">
        <authorList>
            <person name="Alioto T."/>
            <person name="Alioto T."/>
            <person name="Gomez Garrido J."/>
        </authorList>
    </citation>
    <scope>NUCLEOTIDE SEQUENCE</scope>
</reference>
<dbReference type="EMBL" id="HBUF01358234">
    <property type="protein sequence ID" value="CAG6719061.1"/>
    <property type="molecule type" value="Transcribed_RNA"/>
</dbReference>
<name>A0A8D8V4V4_9HEMI</name>